<dbReference type="EMBL" id="FLRI01000547">
    <property type="protein sequence ID" value="SBT84581.1"/>
    <property type="molecule type" value="Genomic_DNA"/>
</dbReference>
<dbReference type="VEuPathDB" id="PlasmoDB:POWCR01_000188200"/>
<proteinExistence type="predicted"/>
<dbReference type="Pfam" id="PF05795">
    <property type="entry name" value="Plasmodium_Vir"/>
    <property type="match status" value="2"/>
</dbReference>
<keyword evidence="1" id="KW-0472">Membrane</keyword>
<sequence length="641" mass="75344">MVTITVQYLLLFVNYLINMDAKGVLDTTLKLLKEDHIFLNDSNLHKFYSQLNGGISEGHNSNACNGVKSNETLHELCLNFYGICKIFNSILNVFINLNGMDNKKCCDYLQYWLYGKIIDGKYVDSSIKSFLELLESVIKEVQGEKGNFECGNKYKVYTLLQLKNKKSLHDFVGYYDSVNKAITVDVNKKKNEYCNYINKMFDLYYNMLSESKGENHEEYNDELLMFQTKFDEKVLYELKGKCPNVCLPFLHLTPNNSSCSSAHEKPEESPDHIVGMCKNREGFSSLKNDKILLHQGDNLKDLKSYEIYTELDKEDATPKCNQYCNEIFQLETKYEGIRKLCAKVARNLNNISKKTEKIERNKWCTYFYYWIYDKLFEMFGNNSGYIEDIQSTRLLLDVSYKINSELHINECYANYEYGTNYSKLIEMKILHDYFEHYEYITNCDATSSKHNCETYCEYITGINKLYGGYIRDCCEYFTNGGYVERCSDYFKCEEKYNPNKIYVKIKCNDKESGKGFNKVDKPEAIDYYYIKMYEKSKETILSRSTETDYSSTSEENDSMLKTDYFYHFVLGSFAVLGVFFIFFPLYKYTPLGSWLHRKLQKKKTFENNFNEGMNHMAELDSKKVSKNSQQRRRMKIAYQSI</sequence>
<dbReference type="VEuPathDB" id="PlasmoDB:PocGH01_00208200"/>
<dbReference type="OrthoDB" id="382374at2759"/>
<reference evidence="2 3" key="1">
    <citation type="submission" date="2016-06" db="EMBL/GenBank/DDBJ databases">
        <authorList>
            <consortium name="Pathogen Informatics"/>
        </authorList>
    </citation>
    <scope>NUCLEOTIDE SEQUENCE [LARGE SCALE GENOMIC DNA]</scope>
    <source>
        <strain evidence="2">PocGH01</strain>
    </source>
</reference>
<accession>A0A1D3JFD3</accession>
<keyword evidence="3" id="KW-1185">Reference proteome</keyword>
<feature type="transmembrane region" description="Helical" evidence="1">
    <location>
        <begin position="564"/>
        <end position="586"/>
    </location>
</feature>
<name>A0A1D3JFD3_PLAOA</name>
<dbReference type="InterPro" id="IPR008780">
    <property type="entry name" value="Plasmodium_Vir"/>
</dbReference>
<protein>
    <submittedName>
        <fullName evidence="2">PIR protein</fullName>
    </submittedName>
</protein>
<dbReference type="AlphaFoldDB" id="A0A1D3JFD3"/>
<dbReference type="Proteomes" id="UP000242942">
    <property type="component" value="Unassembled WGS sequence"/>
</dbReference>
<keyword evidence="1" id="KW-1133">Transmembrane helix</keyword>
<keyword evidence="1" id="KW-0812">Transmembrane</keyword>
<evidence type="ECO:0000313" key="3">
    <source>
        <dbReference type="Proteomes" id="UP000242942"/>
    </source>
</evidence>
<evidence type="ECO:0000313" key="2">
    <source>
        <dbReference type="EMBL" id="SBT84581.1"/>
    </source>
</evidence>
<organism evidence="2 3">
    <name type="scientific">Plasmodium ovale</name>
    <name type="common">malaria parasite P. ovale</name>
    <dbReference type="NCBI Taxonomy" id="36330"/>
    <lineage>
        <taxon>Eukaryota</taxon>
        <taxon>Sar</taxon>
        <taxon>Alveolata</taxon>
        <taxon>Apicomplexa</taxon>
        <taxon>Aconoidasida</taxon>
        <taxon>Haemosporida</taxon>
        <taxon>Plasmodiidae</taxon>
        <taxon>Plasmodium</taxon>
        <taxon>Plasmodium (Plasmodium)</taxon>
    </lineage>
</organism>
<evidence type="ECO:0000256" key="1">
    <source>
        <dbReference type="SAM" id="Phobius"/>
    </source>
</evidence>
<gene>
    <name evidence="2" type="primary">PocGH01_00208200</name>
    <name evidence="2" type="ORF">POCGH01_00208200</name>
</gene>